<feature type="compositionally biased region" description="Basic and acidic residues" evidence="1">
    <location>
        <begin position="242"/>
        <end position="252"/>
    </location>
</feature>
<protein>
    <recommendedName>
        <fullName evidence="4">RRM domain-containing protein</fullName>
    </recommendedName>
</protein>
<dbReference type="Proteomes" id="UP000654075">
    <property type="component" value="Unassembled WGS sequence"/>
</dbReference>
<dbReference type="AlphaFoldDB" id="A0A813GXP6"/>
<keyword evidence="3" id="KW-1185">Reference proteome</keyword>
<name>A0A813GXP6_POLGL</name>
<evidence type="ECO:0000313" key="2">
    <source>
        <dbReference type="EMBL" id="CAE8630038.1"/>
    </source>
</evidence>
<dbReference type="InterPro" id="IPR012677">
    <property type="entry name" value="Nucleotide-bd_a/b_plait_sf"/>
</dbReference>
<evidence type="ECO:0008006" key="4">
    <source>
        <dbReference type="Google" id="ProtNLM"/>
    </source>
</evidence>
<comment type="caution">
    <text evidence="2">The sequence shown here is derived from an EMBL/GenBank/DDBJ whole genome shotgun (WGS) entry which is preliminary data.</text>
</comment>
<organism evidence="2 3">
    <name type="scientific">Polarella glacialis</name>
    <name type="common">Dinoflagellate</name>
    <dbReference type="NCBI Taxonomy" id="89957"/>
    <lineage>
        <taxon>Eukaryota</taxon>
        <taxon>Sar</taxon>
        <taxon>Alveolata</taxon>
        <taxon>Dinophyceae</taxon>
        <taxon>Suessiales</taxon>
        <taxon>Suessiaceae</taxon>
        <taxon>Polarella</taxon>
    </lineage>
</organism>
<accession>A0A813GXP6</accession>
<feature type="region of interest" description="Disordered" evidence="1">
    <location>
        <begin position="34"/>
        <end position="53"/>
    </location>
</feature>
<dbReference type="SUPFAM" id="SSF54928">
    <property type="entry name" value="RNA-binding domain, RBD"/>
    <property type="match status" value="1"/>
</dbReference>
<dbReference type="GO" id="GO:0003676">
    <property type="term" value="F:nucleic acid binding"/>
    <property type="evidence" value="ECO:0007669"/>
    <property type="project" value="InterPro"/>
</dbReference>
<dbReference type="Gene3D" id="3.30.70.330">
    <property type="match status" value="1"/>
</dbReference>
<dbReference type="EMBL" id="CAJNNV010029777">
    <property type="protein sequence ID" value="CAE8630038.1"/>
    <property type="molecule type" value="Genomic_DNA"/>
</dbReference>
<reference evidence="2" key="1">
    <citation type="submission" date="2021-02" db="EMBL/GenBank/DDBJ databases">
        <authorList>
            <person name="Dougan E. K."/>
            <person name="Rhodes N."/>
            <person name="Thang M."/>
            <person name="Chan C."/>
        </authorList>
    </citation>
    <scope>NUCLEOTIDE SEQUENCE</scope>
</reference>
<feature type="region of interest" description="Disordered" evidence="1">
    <location>
        <begin position="209"/>
        <end position="253"/>
    </location>
</feature>
<sequence>MEHMINAGVNDNMLMSLGSILRLAASGYPLQTSPYGSPPASPGPPGLQAPSHIEASAGSPVQTAMNPHWIYGQQRQTLFLAPRSVTGTSQASTDEQSGNGNTLHLHLTDLQNEDPERVFITRRIGKMGFESQRMLEAHFSWYGKVRRVMVSNSKVKSMHTGKNDSRIRPGSLGFIVMEDPKSVQLILNEGSRHVVAGCEIRVERFQQRPAGLSELGEQSEDTRDHGSSNVRGSSPSSSNENHPAEVVDERRSIYPSSDELSMRSIYPSSDELRCHELANALSRLVRIMEQSENNMPSITGAEFSEAAALTRLLQHDINGLVERFSATNEERQSKATEAQSAISWGHSAASSNAFLRLNSVVRSAPNFVESPAATPPGFGLHPEADAASNPFAGELAKILRSMGEQVPAFPVSTGQSHANQ</sequence>
<evidence type="ECO:0000313" key="3">
    <source>
        <dbReference type="Proteomes" id="UP000654075"/>
    </source>
</evidence>
<dbReference type="InterPro" id="IPR035979">
    <property type="entry name" value="RBD_domain_sf"/>
</dbReference>
<feature type="compositionally biased region" description="Low complexity" evidence="1">
    <location>
        <begin position="227"/>
        <end position="241"/>
    </location>
</feature>
<evidence type="ECO:0000256" key="1">
    <source>
        <dbReference type="SAM" id="MobiDB-lite"/>
    </source>
</evidence>
<dbReference type="OrthoDB" id="1875751at2759"/>
<proteinExistence type="predicted"/>
<feature type="compositionally biased region" description="Pro residues" evidence="1">
    <location>
        <begin position="36"/>
        <end position="47"/>
    </location>
</feature>
<gene>
    <name evidence="2" type="ORF">PGLA1383_LOCUS46436</name>
</gene>
<feature type="non-terminal residue" evidence="2">
    <location>
        <position position="1"/>
    </location>
</feature>